<dbReference type="InterPro" id="IPR002539">
    <property type="entry name" value="MaoC-like_dom"/>
</dbReference>
<dbReference type="Proteomes" id="UP001479933">
    <property type="component" value="Chromosome"/>
</dbReference>
<evidence type="ECO:0000313" key="3">
    <source>
        <dbReference type="EMBL" id="WYY08999.1"/>
    </source>
</evidence>
<proteinExistence type="inferred from homology"/>
<evidence type="ECO:0000313" key="4">
    <source>
        <dbReference type="Proteomes" id="UP001479933"/>
    </source>
</evidence>
<sequence length="187" mass="19968">MPRTRTGKTMRRLLRDVAADGEPHGDTSAVEDTAVLDQIVTQVNNTRSTSKGHHDDYPTTGHQNVVRATRAGTGCAHAVRRTATETDSILFTTMTMNPALLHLDADYAAGTEFGRPLVNSRFTMALVVGISVPELTLGTIVAQLGVSDAAFPAPVFQGDTIRVAIEVISARESKSRPDAGLVKARVC</sequence>
<dbReference type="EMBL" id="CP136137">
    <property type="protein sequence ID" value="WYY08999.1"/>
    <property type="molecule type" value="Genomic_DNA"/>
</dbReference>
<comment type="similarity">
    <text evidence="1">Belongs to the enoyl-CoA hydratase/isomerase family.</text>
</comment>
<dbReference type="CDD" id="cd03451">
    <property type="entry name" value="FkbR2"/>
    <property type="match status" value="1"/>
</dbReference>
<name>A0ABZ2U9J0_9ACTN</name>
<gene>
    <name evidence="3" type="ORF">RVF87_08070</name>
</gene>
<dbReference type="InterPro" id="IPR029069">
    <property type="entry name" value="HotDog_dom_sf"/>
</dbReference>
<accession>A0ABZ2U9J0</accession>
<dbReference type="RefSeq" id="WP_239589040.1">
    <property type="nucleotide sequence ID" value="NZ_CP136137.1"/>
</dbReference>
<dbReference type="PANTHER" id="PTHR43664:SF1">
    <property type="entry name" value="BETA-METHYLMALYL-COA DEHYDRATASE"/>
    <property type="match status" value="1"/>
</dbReference>
<dbReference type="InterPro" id="IPR052342">
    <property type="entry name" value="MCH/BMMD"/>
</dbReference>
<dbReference type="PANTHER" id="PTHR43664">
    <property type="entry name" value="MONOAMINE OXIDASE-RELATED"/>
    <property type="match status" value="1"/>
</dbReference>
<evidence type="ECO:0000259" key="2">
    <source>
        <dbReference type="Pfam" id="PF01575"/>
    </source>
</evidence>
<evidence type="ECO:0000256" key="1">
    <source>
        <dbReference type="ARBA" id="ARBA00005254"/>
    </source>
</evidence>
<feature type="domain" description="MaoC-like" evidence="2">
    <location>
        <begin position="71"/>
        <end position="174"/>
    </location>
</feature>
<dbReference type="Pfam" id="PF01575">
    <property type="entry name" value="MaoC_dehydratas"/>
    <property type="match status" value="1"/>
</dbReference>
<keyword evidence="4" id="KW-1185">Reference proteome</keyword>
<dbReference type="SUPFAM" id="SSF54637">
    <property type="entry name" value="Thioesterase/thiol ester dehydrase-isomerase"/>
    <property type="match status" value="1"/>
</dbReference>
<reference evidence="3 4" key="1">
    <citation type="journal article" date="2023" name="Virus Evol.">
        <title>Computational host range prediction-The good, the bad, and the ugly.</title>
        <authorList>
            <person name="Howell A.A."/>
            <person name="Versoza C.J."/>
            <person name="Pfeifer S.P."/>
        </authorList>
    </citation>
    <scope>NUCLEOTIDE SEQUENCE [LARGE SCALE GENOMIC DNA]</scope>
    <source>
        <strain evidence="3 4">1610/1b</strain>
    </source>
</reference>
<dbReference type="Gene3D" id="3.10.129.10">
    <property type="entry name" value="Hotdog Thioesterase"/>
    <property type="match status" value="1"/>
</dbReference>
<protein>
    <submittedName>
        <fullName evidence="3">MaoC/PaaZ C-terminal domain-containing protein</fullName>
    </submittedName>
</protein>
<organism evidence="3 4">
    <name type="scientific">Gordonia hydrophobica</name>
    <dbReference type="NCBI Taxonomy" id="40516"/>
    <lineage>
        <taxon>Bacteria</taxon>
        <taxon>Bacillati</taxon>
        <taxon>Actinomycetota</taxon>
        <taxon>Actinomycetes</taxon>
        <taxon>Mycobacteriales</taxon>
        <taxon>Gordoniaceae</taxon>
        <taxon>Gordonia</taxon>
    </lineage>
</organism>